<evidence type="ECO:0000313" key="1">
    <source>
        <dbReference type="EMBL" id="CUO10649.1"/>
    </source>
</evidence>
<accession>A0A174CEH8</accession>
<evidence type="ECO:0000313" key="2">
    <source>
        <dbReference type="Proteomes" id="UP000095746"/>
    </source>
</evidence>
<proteinExistence type="predicted"/>
<name>A0A174CEH8_FLAPL</name>
<dbReference type="Proteomes" id="UP000095746">
    <property type="component" value="Unassembled WGS sequence"/>
</dbReference>
<sequence length="208" mass="22640">MNQEHALVDHGATGQGDHVGVPAQMLEYPPGYIELSVKIQAGSRFLRPGHKSLEDARHFVPGSLAQNLRVHGHLPPAQESHAFLLGHQFELSLGLPAFQTVPRQEEHAHAVVPPSGQGDARLRRRPGKKRVGDLGEYAHPVAGLTLGILARPVLQLLHDLQGIVHCLMTGPALYVHHGANAAGVMLEFRAVQPSPFSRFFPHASRLFP</sequence>
<protein>
    <submittedName>
        <fullName evidence="1">Uncharacterized protein</fullName>
    </submittedName>
</protein>
<organism evidence="1 2">
    <name type="scientific">Flavonifractor plautii</name>
    <name type="common">Fusobacterium plautii</name>
    <dbReference type="NCBI Taxonomy" id="292800"/>
    <lineage>
        <taxon>Bacteria</taxon>
        <taxon>Bacillati</taxon>
        <taxon>Bacillota</taxon>
        <taxon>Clostridia</taxon>
        <taxon>Eubacteriales</taxon>
        <taxon>Oscillospiraceae</taxon>
        <taxon>Flavonifractor</taxon>
    </lineage>
</organism>
<gene>
    <name evidence="1" type="ORF">ERS852411_00979</name>
</gene>
<dbReference type="AlphaFoldDB" id="A0A174CEH8"/>
<dbReference type="EMBL" id="CYZT01000045">
    <property type="protein sequence ID" value="CUO10649.1"/>
    <property type="molecule type" value="Genomic_DNA"/>
</dbReference>
<reference evidence="1 2" key="1">
    <citation type="submission" date="2015-09" db="EMBL/GenBank/DDBJ databases">
        <authorList>
            <consortium name="Pathogen Informatics"/>
        </authorList>
    </citation>
    <scope>NUCLEOTIDE SEQUENCE [LARGE SCALE GENOMIC DNA]</scope>
    <source>
        <strain evidence="1 2">2789STDY5608854</strain>
    </source>
</reference>